<dbReference type="AlphaFoldDB" id="A0A5C6F620"/>
<organism evidence="2 3">
    <name type="scientific">Rubripirellula reticaptiva</name>
    <dbReference type="NCBI Taxonomy" id="2528013"/>
    <lineage>
        <taxon>Bacteria</taxon>
        <taxon>Pseudomonadati</taxon>
        <taxon>Planctomycetota</taxon>
        <taxon>Planctomycetia</taxon>
        <taxon>Pirellulales</taxon>
        <taxon>Pirellulaceae</taxon>
        <taxon>Rubripirellula</taxon>
    </lineage>
</organism>
<dbReference type="RefSeq" id="WP_146533991.1">
    <property type="nucleotide sequence ID" value="NZ_SJPX01000002.1"/>
</dbReference>
<evidence type="ECO:0000313" key="3">
    <source>
        <dbReference type="Proteomes" id="UP000317977"/>
    </source>
</evidence>
<dbReference type="EMBL" id="SJPX01000002">
    <property type="protein sequence ID" value="TWU55877.1"/>
    <property type="molecule type" value="Genomic_DNA"/>
</dbReference>
<proteinExistence type="predicted"/>
<keyword evidence="1" id="KW-0472">Membrane</keyword>
<keyword evidence="1" id="KW-1133">Transmembrane helix</keyword>
<gene>
    <name evidence="2" type="ORF">Poly59_21800</name>
</gene>
<feature type="transmembrane region" description="Helical" evidence="1">
    <location>
        <begin position="190"/>
        <end position="207"/>
    </location>
</feature>
<feature type="transmembrane region" description="Helical" evidence="1">
    <location>
        <begin position="6"/>
        <end position="25"/>
    </location>
</feature>
<protein>
    <submittedName>
        <fullName evidence="2">Uncharacterized protein</fullName>
    </submittedName>
</protein>
<feature type="transmembrane region" description="Helical" evidence="1">
    <location>
        <begin position="114"/>
        <end position="134"/>
    </location>
</feature>
<feature type="transmembrane region" description="Helical" evidence="1">
    <location>
        <begin position="32"/>
        <end position="52"/>
    </location>
</feature>
<accession>A0A5C6F620</accession>
<sequence>MTPSSIAIAMSVTLLTGLLGGWLASERATARNWSLAMSVAIGLFLFRVSNFGDLFDELIPTSGIGWLPWIALAVVSVQTIAHTQLRIISAVVLGFAISLRLLWGSVYLGAASPSVGVLFAIAAWSLSIGAAIVINQPAAQGRLSTNVISWAILVASSVGVIVTTGSVTYAVAAGVVGIAVLANLLGASRLPVQGTAILVCLIGLSVAFSETSVWIGIVLVAAALAISYLSQEGSPERKSSRLVQLAIRIPLIFISAFPVTRLLAPSDDYAGYDLAPGEVAKDVITVQPSSPLGQSADSPTVEVSDSAAMPDPFAGFQF</sequence>
<keyword evidence="1" id="KW-0812">Transmembrane</keyword>
<name>A0A5C6F620_9BACT</name>
<comment type="caution">
    <text evidence="2">The sequence shown here is derived from an EMBL/GenBank/DDBJ whole genome shotgun (WGS) entry which is preliminary data.</text>
</comment>
<feature type="transmembrane region" description="Helical" evidence="1">
    <location>
        <begin position="87"/>
        <end position="108"/>
    </location>
</feature>
<evidence type="ECO:0000256" key="1">
    <source>
        <dbReference type="SAM" id="Phobius"/>
    </source>
</evidence>
<dbReference type="Proteomes" id="UP000317977">
    <property type="component" value="Unassembled WGS sequence"/>
</dbReference>
<evidence type="ECO:0000313" key="2">
    <source>
        <dbReference type="EMBL" id="TWU55877.1"/>
    </source>
</evidence>
<reference evidence="2 3" key="1">
    <citation type="submission" date="2019-02" db="EMBL/GenBank/DDBJ databases">
        <title>Deep-cultivation of Planctomycetes and their phenomic and genomic characterization uncovers novel biology.</title>
        <authorList>
            <person name="Wiegand S."/>
            <person name="Jogler M."/>
            <person name="Boedeker C."/>
            <person name="Pinto D."/>
            <person name="Vollmers J."/>
            <person name="Rivas-Marin E."/>
            <person name="Kohn T."/>
            <person name="Peeters S.H."/>
            <person name="Heuer A."/>
            <person name="Rast P."/>
            <person name="Oberbeckmann S."/>
            <person name="Bunk B."/>
            <person name="Jeske O."/>
            <person name="Meyerdierks A."/>
            <person name="Storesund J.E."/>
            <person name="Kallscheuer N."/>
            <person name="Luecker S."/>
            <person name="Lage O.M."/>
            <person name="Pohl T."/>
            <person name="Merkel B.J."/>
            <person name="Hornburger P."/>
            <person name="Mueller R.-W."/>
            <person name="Bruemmer F."/>
            <person name="Labrenz M."/>
            <person name="Spormann A.M."/>
            <person name="Op Den Camp H."/>
            <person name="Overmann J."/>
            <person name="Amann R."/>
            <person name="Jetten M.S.M."/>
            <person name="Mascher T."/>
            <person name="Medema M.H."/>
            <person name="Devos D.P."/>
            <person name="Kaster A.-K."/>
            <person name="Ovreas L."/>
            <person name="Rohde M."/>
            <person name="Galperin M.Y."/>
            <person name="Jogler C."/>
        </authorList>
    </citation>
    <scope>NUCLEOTIDE SEQUENCE [LARGE SCALE GENOMIC DNA]</scope>
    <source>
        <strain evidence="2 3">Poly59</strain>
    </source>
</reference>
<feature type="transmembrane region" description="Helical" evidence="1">
    <location>
        <begin position="58"/>
        <end position="75"/>
    </location>
</feature>
<feature type="transmembrane region" description="Helical" evidence="1">
    <location>
        <begin position="167"/>
        <end position="185"/>
    </location>
</feature>
<feature type="transmembrane region" description="Helical" evidence="1">
    <location>
        <begin position="242"/>
        <end position="264"/>
    </location>
</feature>
<keyword evidence="3" id="KW-1185">Reference proteome</keyword>